<dbReference type="EMBL" id="CATWAF010000001">
    <property type="protein sequence ID" value="CAJ0686673.1"/>
    <property type="molecule type" value="Genomic_DNA"/>
</dbReference>
<evidence type="ECO:0000313" key="3">
    <source>
        <dbReference type="Proteomes" id="UP001189915"/>
    </source>
</evidence>
<feature type="signal peptide" evidence="1">
    <location>
        <begin position="1"/>
        <end position="23"/>
    </location>
</feature>
<proteinExistence type="predicted"/>
<feature type="chain" id="PRO_5042178274" description="Lipoprotein" evidence="1">
    <location>
        <begin position="24"/>
        <end position="256"/>
    </location>
</feature>
<gene>
    <name evidence="2" type="ORF">LMG18091_00627</name>
</gene>
<protein>
    <recommendedName>
        <fullName evidence="4">Lipoprotein</fullName>
    </recommendedName>
</protein>
<evidence type="ECO:0000256" key="1">
    <source>
        <dbReference type="SAM" id="SignalP"/>
    </source>
</evidence>
<reference evidence="2 3" key="1">
    <citation type="submission" date="2023-07" db="EMBL/GenBank/DDBJ databases">
        <authorList>
            <person name="Peeters C."/>
        </authorList>
    </citation>
    <scope>NUCLEOTIDE SEQUENCE [LARGE SCALE GENOMIC DNA]</scope>
    <source>
        <strain evidence="2 3">LMG 18091</strain>
    </source>
</reference>
<evidence type="ECO:0000313" key="2">
    <source>
        <dbReference type="EMBL" id="CAJ0686673.1"/>
    </source>
</evidence>
<evidence type="ECO:0008006" key="4">
    <source>
        <dbReference type="Google" id="ProtNLM"/>
    </source>
</evidence>
<sequence>MSLTMLRTLLTAIGTAALFSGCAAPTSSVVGPANADKLRAVKTIAIATPLNVSYYTTTGAAPTVLFPGAGVIANIASGAVSGTLNAGAKSSTDEFNKLAVESRGGKPPSQDALDTVKAELSKSSFSVSEVDLAQDGAPKLKIDGYLPTMTGDSYRGADAIMVISLQPGYKAPGPLNSYRREVIGSITVFDSASLKPIFRKGIRYWKTFDESSYLTYASLKEDLPKAIGALDKITTEELLGATKAFVAATHQARSAQ</sequence>
<comment type="caution">
    <text evidence="2">The sequence shown here is derived from an EMBL/GenBank/DDBJ whole genome shotgun (WGS) entry which is preliminary data.</text>
</comment>
<dbReference type="AlphaFoldDB" id="A0AAD2ASW9"/>
<organism evidence="2 3">
    <name type="scientific">Ralstonia wenshanensis</name>
    <dbReference type="NCBI Taxonomy" id="2842456"/>
    <lineage>
        <taxon>Bacteria</taxon>
        <taxon>Pseudomonadati</taxon>
        <taxon>Pseudomonadota</taxon>
        <taxon>Betaproteobacteria</taxon>
        <taxon>Burkholderiales</taxon>
        <taxon>Burkholderiaceae</taxon>
        <taxon>Ralstonia</taxon>
    </lineage>
</organism>
<accession>A0AAD2ASW9</accession>
<keyword evidence="1" id="KW-0732">Signal</keyword>
<keyword evidence="3" id="KW-1185">Reference proteome</keyword>
<dbReference type="PROSITE" id="PS51257">
    <property type="entry name" value="PROKAR_LIPOPROTEIN"/>
    <property type="match status" value="1"/>
</dbReference>
<dbReference type="Proteomes" id="UP001189915">
    <property type="component" value="Unassembled WGS sequence"/>
</dbReference>
<name>A0AAD2ASW9_9RALS</name>
<dbReference type="RefSeq" id="WP_260802893.1">
    <property type="nucleotide sequence ID" value="NZ_CATWAF010000001.1"/>
</dbReference>